<accession>A0A7W8D0D7</accession>
<feature type="domain" description="4Fe-4S" evidence="5">
    <location>
        <begin position="29"/>
        <end position="88"/>
    </location>
</feature>
<dbReference type="AlphaFoldDB" id="A0A7W8D0D7"/>
<evidence type="ECO:0000313" key="7">
    <source>
        <dbReference type="Proteomes" id="UP000539953"/>
    </source>
</evidence>
<evidence type="ECO:0000256" key="1">
    <source>
        <dbReference type="ARBA" id="ARBA00022485"/>
    </source>
</evidence>
<keyword evidence="2" id="KW-0479">Metal-binding</keyword>
<evidence type="ECO:0000259" key="5">
    <source>
        <dbReference type="PROSITE" id="PS51656"/>
    </source>
</evidence>
<dbReference type="PROSITE" id="PS51656">
    <property type="entry name" value="4FE4S"/>
    <property type="match status" value="1"/>
</dbReference>
<evidence type="ECO:0000256" key="3">
    <source>
        <dbReference type="ARBA" id="ARBA00023004"/>
    </source>
</evidence>
<name>A0A7W8D0D7_9FIRM</name>
<dbReference type="PANTHER" id="PTHR43560:SF1">
    <property type="entry name" value="ION-TRANSLOCATING OXIDOREDUCTASE COMPLEX SUBUNIT B"/>
    <property type="match status" value="1"/>
</dbReference>
<keyword evidence="4" id="KW-0411">Iron-sulfur</keyword>
<keyword evidence="7" id="KW-1185">Reference proteome</keyword>
<proteinExistence type="predicted"/>
<dbReference type="GO" id="GO:0046872">
    <property type="term" value="F:metal ion binding"/>
    <property type="evidence" value="ECO:0007669"/>
    <property type="project" value="UniProtKB-KW"/>
</dbReference>
<dbReference type="Proteomes" id="UP000539953">
    <property type="component" value="Unassembled WGS sequence"/>
</dbReference>
<dbReference type="RefSeq" id="WP_183328556.1">
    <property type="nucleotide sequence ID" value="NZ_JACHHK010000004.1"/>
</dbReference>
<protein>
    <submittedName>
        <fullName evidence="6">Electron transport complex protein RnfB</fullName>
    </submittedName>
</protein>
<dbReference type="Gene3D" id="1.10.15.40">
    <property type="entry name" value="Electron transport complex subunit B, putative Fe-S cluster"/>
    <property type="match status" value="1"/>
</dbReference>
<reference evidence="6 7" key="1">
    <citation type="submission" date="2020-08" db="EMBL/GenBank/DDBJ databases">
        <title>Genomic Encyclopedia of Type Strains, Phase IV (KMG-IV): sequencing the most valuable type-strain genomes for metagenomic binning, comparative biology and taxonomic classification.</title>
        <authorList>
            <person name="Goeker M."/>
        </authorList>
    </citation>
    <scope>NUCLEOTIDE SEQUENCE [LARGE SCALE GENOMIC DNA]</scope>
    <source>
        <strain evidence="6 7">DSM 25799</strain>
    </source>
</reference>
<comment type="caution">
    <text evidence="6">The sequence shown here is derived from an EMBL/GenBank/DDBJ whole genome shotgun (WGS) entry which is preliminary data.</text>
</comment>
<dbReference type="GO" id="GO:0051539">
    <property type="term" value="F:4 iron, 4 sulfur cluster binding"/>
    <property type="evidence" value="ECO:0007669"/>
    <property type="project" value="UniProtKB-KW"/>
</dbReference>
<dbReference type="InterPro" id="IPR007202">
    <property type="entry name" value="4Fe-4S_dom"/>
</dbReference>
<dbReference type="Pfam" id="PF04060">
    <property type="entry name" value="FeS"/>
    <property type="match status" value="1"/>
</dbReference>
<dbReference type="InterPro" id="IPR050395">
    <property type="entry name" value="4Fe4S_Ferredoxin_RnfB"/>
</dbReference>
<evidence type="ECO:0000256" key="2">
    <source>
        <dbReference type="ARBA" id="ARBA00022723"/>
    </source>
</evidence>
<keyword evidence="3" id="KW-0408">Iron</keyword>
<sequence length="101" mass="10610">MAAAIIMMLILGAILGFGLGIADSKLKVEVDERVEKVTNMLPGYNCGGCGYPGCSGFAEAMVSGEVDHYLCKPSKPDQKAEIIDYLKNTPGPDGSTVDIKA</sequence>
<gene>
    <name evidence="6" type="ORF">HNQ47_001281</name>
</gene>
<keyword evidence="1" id="KW-0004">4Fe-4S</keyword>
<dbReference type="EMBL" id="JACHHK010000004">
    <property type="protein sequence ID" value="MBB5183260.1"/>
    <property type="molecule type" value="Genomic_DNA"/>
</dbReference>
<organism evidence="6 7">
    <name type="scientific">Catenisphaera adipataccumulans</name>
    <dbReference type="NCBI Taxonomy" id="700500"/>
    <lineage>
        <taxon>Bacteria</taxon>
        <taxon>Bacillati</taxon>
        <taxon>Bacillota</taxon>
        <taxon>Erysipelotrichia</taxon>
        <taxon>Erysipelotrichales</taxon>
        <taxon>Erysipelotrichaceae</taxon>
        <taxon>Catenisphaera</taxon>
    </lineage>
</organism>
<evidence type="ECO:0000313" key="6">
    <source>
        <dbReference type="EMBL" id="MBB5183260.1"/>
    </source>
</evidence>
<dbReference type="PANTHER" id="PTHR43560">
    <property type="entry name" value="ION-TRANSLOCATING OXIDOREDUCTASE COMPLEX SUBUNIT B"/>
    <property type="match status" value="1"/>
</dbReference>
<evidence type="ECO:0000256" key="4">
    <source>
        <dbReference type="ARBA" id="ARBA00023014"/>
    </source>
</evidence>